<keyword evidence="1" id="KW-1133">Transmembrane helix</keyword>
<evidence type="ECO:0000313" key="2">
    <source>
        <dbReference type="EMBL" id="SOY28387.1"/>
    </source>
</evidence>
<evidence type="ECO:0008006" key="4">
    <source>
        <dbReference type="Google" id="ProtNLM"/>
    </source>
</evidence>
<dbReference type="EMBL" id="OFSM01000005">
    <property type="protein sequence ID" value="SOY28387.1"/>
    <property type="molecule type" value="Genomic_DNA"/>
</dbReference>
<feature type="transmembrane region" description="Helical" evidence="1">
    <location>
        <begin position="7"/>
        <end position="25"/>
    </location>
</feature>
<evidence type="ECO:0000256" key="1">
    <source>
        <dbReference type="SAM" id="Phobius"/>
    </source>
</evidence>
<sequence length="143" mass="16963">MEKKVLIWEPWFFMTFGLFHLHRIWGLIDRDSYAGFWVGILESKGLFYFTLMGVLAGLSVLGIFTFTKCRGNNYWWRWIYLFGGAYVLFDLYAIAAGLEFWNKLLLWMFDVDSIYWNAVWSFFVLLGGFSFLLGMKLLEQRKG</sequence>
<name>A0A2K4ZD44_9FIRM</name>
<feature type="transmembrane region" description="Helical" evidence="1">
    <location>
        <begin position="45"/>
        <end position="66"/>
    </location>
</feature>
<keyword evidence="1" id="KW-0812">Transmembrane</keyword>
<evidence type="ECO:0000313" key="3">
    <source>
        <dbReference type="Proteomes" id="UP000236311"/>
    </source>
</evidence>
<accession>A0A2K4ZD44</accession>
<keyword evidence="3" id="KW-1185">Reference proteome</keyword>
<dbReference type="OrthoDB" id="1860636at2"/>
<protein>
    <recommendedName>
        <fullName evidence="4">DUF3995 domain-containing protein</fullName>
    </recommendedName>
</protein>
<keyword evidence="1" id="KW-0472">Membrane</keyword>
<reference evidence="2 3" key="1">
    <citation type="submission" date="2018-01" db="EMBL/GenBank/DDBJ databases">
        <authorList>
            <person name="Gaut B.S."/>
            <person name="Morton B.R."/>
            <person name="Clegg M.T."/>
            <person name="Duvall M.R."/>
        </authorList>
    </citation>
    <scope>NUCLEOTIDE SEQUENCE [LARGE SCALE GENOMIC DNA]</scope>
    <source>
        <strain evidence="2">GP69</strain>
    </source>
</reference>
<feature type="transmembrane region" description="Helical" evidence="1">
    <location>
        <begin position="78"/>
        <end position="98"/>
    </location>
</feature>
<dbReference type="AlphaFoldDB" id="A0A2K4ZD44"/>
<proteinExistence type="predicted"/>
<gene>
    <name evidence="2" type="ORF">AMURIS_01094</name>
</gene>
<dbReference type="Proteomes" id="UP000236311">
    <property type="component" value="Unassembled WGS sequence"/>
</dbReference>
<dbReference type="RefSeq" id="WP_103238502.1">
    <property type="nucleotide sequence ID" value="NZ_JANJZD010000005.1"/>
</dbReference>
<feature type="transmembrane region" description="Helical" evidence="1">
    <location>
        <begin position="118"/>
        <end position="138"/>
    </location>
</feature>
<organism evidence="2 3">
    <name type="scientific">Acetatifactor muris</name>
    <dbReference type="NCBI Taxonomy" id="879566"/>
    <lineage>
        <taxon>Bacteria</taxon>
        <taxon>Bacillati</taxon>
        <taxon>Bacillota</taxon>
        <taxon>Clostridia</taxon>
        <taxon>Lachnospirales</taxon>
        <taxon>Lachnospiraceae</taxon>
        <taxon>Acetatifactor</taxon>
    </lineage>
</organism>